<accession>A0A077ZHX4</accession>
<evidence type="ECO:0000256" key="1">
    <source>
        <dbReference type="ARBA" id="ARBA00004496"/>
    </source>
</evidence>
<dbReference type="CDD" id="cd17614">
    <property type="entry name" value="REC_OmpR_YycF-like"/>
    <property type="match status" value="1"/>
</dbReference>
<gene>
    <name evidence="13" type="ORF">TTRE_0000775301</name>
</gene>
<sequence>MEETKLRSWAEGLKELRLPRWEELPELELYMDQVITLVDRDREYRDGIDISSDTIFPLIKKELPTTSLPDGELIHQVFDDIKAQGFTHVIIVTISSGLSGTYNALRVLGEHYEGLVFQSIDTKNVGIVVDDEKPISDIVKFNLTKEGYEVFTAYDGEEALEKVEEVNPDLILLDLMLPKKDGLEVAREVCKTHEMPIIMVTAKDSEIDKVLGLELGADDYVTKPFSNRELVARVKANLRRGGQAPKEEEQTTQSDLTIGDLTIHPDAYMVTKHGDTIELTHREFELLHYLAKHIGQVMTREHLLQTVWGYDYFGDVRTVDVTVRRLREKIEDNPSHPTYLVTRRGVGYYLRNPEQE</sequence>
<keyword evidence="2" id="KW-0963">Cytoplasm</keyword>
<evidence type="ECO:0000256" key="2">
    <source>
        <dbReference type="ARBA" id="ARBA00022490"/>
    </source>
</evidence>
<proteinExistence type="predicted"/>
<evidence type="ECO:0000256" key="3">
    <source>
        <dbReference type="ARBA" id="ARBA00022553"/>
    </source>
</evidence>
<keyword evidence="6 10" id="KW-0238">DNA-binding</keyword>
<keyword evidence="4" id="KW-0902">Two-component regulatory system</keyword>
<dbReference type="InterPro" id="IPR011006">
    <property type="entry name" value="CheY-like_superfamily"/>
</dbReference>
<dbReference type="SUPFAM" id="SSF46894">
    <property type="entry name" value="C-terminal effector domain of the bipartite response regulators"/>
    <property type="match status" value="1"/>
</dbReference>
<dbReference type="SMART" id="SM00862">
    <property type="entry name" value="Trans_reg_C"/>
    <property type="match status" value="1"/>
</dbReference>
<dbReference type="Gene3D" id="6.10.250.690">
    <property type="match status" value="1"/>
</dbReference>
<dbReference type="InterPro" id="IPR039420">
    <property type="entry name" value="WalR-like"/>
</dbReference>
<dbReference type="Pfam" id="PF00072">
    <property type="entry name" value="Response_reg"/>
    <property type="match status" value="1"/>
</dbReference>
<evidence type="ECO:0000256" key="4">
    <source>
        <dbReference type="ARBA" id="ARBA00023012"/>
    </source>
</evidence>
<feature type="domain" description="OmpR/PhoB-type" evidence="12">
    <location>
        <begin position="253"/>
        <end position="352"/>
    </location>
</feature>
<dbReference type="InterPro" id="IPR016032">
    <property type="entry name" value="Sig_transdc_resp-reg_C-effctor"/>
</dbReference>
<feature type="domain" description="Response regulatory" evidence="11">
    <location>
        <begin position="125"/>
        <end position="238"/>
    </location>
</feature>
<reference evidence="13" key="2">
    <citation type="submission" date="2014-03" db="EMBL/GenBank/DDBJ databases">
        <title>The whipworm genome and dual-species transcriptomics of an intimate host-pathogen interaction.</title>
        <authorList>
            <person name="Foth B.J."/>
            <person name="Tsai I.J."/>
            <person name="Reid A.J."/>
            <person name="Bancroft A.J."/>
            <person name="Nichol S."/>
            <person name="Tracey A."/>
            <person name="Holroyd N."/>
            <person name="Cotton J.A."/>
            <person name="Stanley E.J."/>
            <person name="Zarowiecki M."/>
            <person name="Liu J.Z."/>
            <person name="Huckvale T."/>
            <person name="Cooper P.J."/>
            <person name="Grencis R.K."/>
            <person name="Berriman M."/>
        </authorList>
    </citation>
    <scope>NUCLEOTIDE SEQUENCE [LARGE SCALE GENOMIC DNA]</scope>
</reference>
<dbReference type="PROSITE" id="PS51482">
    <property type="entry name" value="DEGV"/>
    <property type="match status" value="1"/>
</dbReference>
<dbReference type="InterPro" id="IPR001789">
    <property type="entry name" value="Sig_transdc_resp-reg_receiver"/>
</dbReference>
<dbReference type="Gene3D" id="3.40.50.2300">
    <property type="match status" value="1"/>
</dbReference>
<dbReference type="InterPro" id="IPR058071">
    <property type="entry name" value="WalR_REC"/>
</dbReference>
<feature type="modified residue" description="4-aspartylphosphate" evidence="9">
    <location>
        <position position="174"/>
    </location>
</feature>
<dbReference type="GO" id="GO:0000976">
    <property type="term" value="F:transcription cis-regulatory region binding"/>
    <property type="evidence" value="ECO:0007669"/>
    <property type="project" value="TreeGrafter"/>
</dbReference>
<dbReference type="SMART" id="SM00448">
    <property type="entry name" value="REC"/>
    <property type="match status" value="1"/>
</dbReference>
<dbReference type="Gene3D" id="3.40.50.10170">
    <property type="match status" value="1"/>
</dbReference>
<evidence type="ECO:0000256" key="5">
    <source>
        <dbReference type="ARBA" id="ARBA00023015"/>
    </source>
</evidence>
<dbReference type="FunFam" id="1.10.10.10:FF:000089">
    <property type="entry name" value="Alkaline phosphatase synthesis response regulator"/>
    <property type="match status" value="1"/>
</dbReference>
<dbReference type="Proteomes" id="UP000030665">
    <property type="component" value="Unassembled WGS sequence"/>
</dbReference>
<evidence type="ECO:0000256" key="8">
    <source>
        <dbReference type="ARBA" id="ARBA00035291"/>
    </source>
</evidence>
<dbReference type="SUPFAM" id="SSF82549">
    <property type="entry name" value="DAK1/DegV-like"/>
    <property type="match status" value="1"/>
</dbReference>
<name>A0A077ZHX4_TRITR</name>
<dbReference type="Pfam" id="PF02645">
    <property type="entry name" value="DegV"/>
    <property type="match status" value="1"/>
</dbReference>
<evidence type="ECO:0000259" key="12">
    <source>
        <dbReference type="PROSITE" id="PS51755"/>
    </source>
</evidence>
<dbReference type="InterPro" id="IPR047791">
    <property type="entry name" value="WalR"/>
</dbReference>
<dbReference type="SUPFAM" id="SSF52172">
    <property type="entry name" value="CheY-like"/>
    <property type="match status" value="1"/>
</dbReference>
<dbReference type="InterPro" id="IPR001867">
    <property type="entry name" value="OmpR/PhoB-type_DNA-bd"/>
</dbReference>
<dbReference type="PANTHER" id="PTHR48111">
    <property type="entry name" value="REGULATOR OF RPOS"/>
    <property type="match status" value="1"/>
</dbReference>
<evidence type="ECO:0000313" key="14">
    <source>
        <dbReference type="Proteomes" id="UP000030665"/>
    </source>
</evidence>
<evidence type="ECO:0000313" key="13">
    <source>
        <dbReference type="EMBL" id="CDW59419.1"/>
    </source>
</evidence>
<feature type="DNA-binding region" description="OmpR/PhoB-type" evidence="10">
    <location>
        <begin position="253"/>
        <end position="352"/>
    </location>
</feature>
<keyword evidence="14" id="KW-1185">Reference proteome</keyword>
<dbReference type="EMBL" id="HG806590">
    <property type="protein sequence ID" value="CDW59419.1"/>
    <property type="molecule type" value="Genomic_DNA"/>
</dbReference>
<dbReference type="Pfam" id="PF00486">
    <property type="entry name" value="Trans_reg_C"/>
    <property type="match status" value="1"/>
</dbReference>
<dbReference type="GO" id="GO:0000156">
    <property type="term" value="F:phosphorelay response regulator activity"/>
    <property type="evidence" value="ECO:0007669"/>
    <property type="project" value="TreeGrafter"/>
</dbReference>
<keyword evidence="3 9" id="KW-0597">Phosphoprotein</keyword>
<evidence type="ECO:0000256" key="10">
    <source>
        <dbReference type="PROSITE-ProRule" id="PRU01091"/>
    </source>
</evidence>
<reference evidence="13" key="1">
    <citation type="submission" date="2014-01" db="EMBL/GenBank/DDBJ databases">
        <authorList>
            <person name="Aslett M."/>
        </authorList>
    </citation>
    <scope>NUCLEOTIDE SEQUENCE</scope>
</reference>
<dbReference type="AlphaFoldDB" id="A0A077ZHX4"/>
<dbReference type="GO" id="GO:0032993">
    <property type="term" value="C:protein-DNA complex"/>
    <property type="evidence" value="ECO:0007669"/>
    <property type="project" value="TreeGrafter"/>
</dbReference>
<dbReference type="PROSITE" id="PS51755">
    <property type="entry name" value="OMPR_PHOB"/>
    <property type="match status" value="1"/>
</dbReference>
<organism evidence="13 14">
    <name type="scientific">Trichuris trichiura</name>
    <name type="common">Whipworm</name>
    <name type="synonym">Trichocephalus trichiurus</name>
    <dbReference type="NCBI Taxonomy" id="36087"/>
    <lineage>
        <taxon>Eukaryota</taxon>
        <taxon>Metazoa</taxon>
        <taxon>Ecdysozoa</taxon>
        <taxon>Nematoda</taxon>
        <taxon>Enoplea</taxon>
        <taxon>Dorylaimia</taxon>
        <taxon>Trichinellida</taxon>
        <taxon>Trichuridae</taxon>
        <taxon>Trichuris</taxon>
    </lineage>
</organism>
<dbReference type="NCBIfam" id="NF040534">
    <property type="entry name" value="resp_reg_YycF"/>
    <property type="match status" value="1"/>
</dbReference>
<dbReference type="InterPro" id="IPR003797">
    <property type="entry name" value="DegV"/>
</dbReference>
<dbReference type="InterPro" id="IPR036388">
    <property type="entry name" value="WH-like_DNA-bd_sf"/>
</dbReference>
<evidence type="ECO:0000259" key="11">
    <source>
        <dbReference type="PROSITE" id="PS50110"/>
    </source>
</evidence>
<evidence type="ECO:0000256" key="7">
    <source>
        <dbReference type="ARBA" id="ARBA00023163"/>
    </source>
</evidence>
<dbReference type="CDD" id="cd00383">
    <property type="entry name" value="trans_reg_C"/>
    <property type="match status" value="1"/>
</dbReference>
<dbReference type="PROSITE" id="PS50110">
    <property type="entry name" value="RESPONSE_REGULATORY"/>
    <property type="match status" value="1"/>
</dbReference>
<evidence type="ECO:0000256" key="6">
    <source>
        <dbReference type="ARBA" id="ARBA00023125"/>
    </source>
</evidence>
<dbReference type="GO" id="GO:0005829">
    <property type="term" value="C:cytosol"/>
    <property type="evidence" value="ECO:0007669"/>
    <property type="project" value="TreeGrafter"/>
</dbReference>
<dbReference type="FunFam" id="3.40.50.2300:FF:000052">
    <property type="entry name" value="DNA-binding response regulator YycF"/>
    <property type="match status" value="1"/>
</dbReference>
<protein>
    <recommendedName>
        <fullName evidence="8">Transcriptional regulatory protein WalR</fullName>
    </recommendedName>
</protein>
<dbReference type="GO" id="GO:0006355">
    <property type="term" value="P:regulation of DNA-templated transcription"/>
    <property type="evidence" value="ECO:0007669"/>
    <property type="project" value="InterPro"/>
</dbReference>
<keyword evidence="7" id="KW-0804">Transcription</keyword>
<comment type="subcellular location">
    <subcellularLocation>
        <location evidence="1">Cytoplasm</location>
    </subcellularLocation>
</comment>
<dbReference type="OrthoDB" id="5864793at2759"/>
<dbReference type="Gene3D" id="1.10.10.10">
    <property type="entry name" value="Winged helix-like DNA-binding domain superfamily/Winged helix DNA-binding domain"/>
    <property type="match status" value="1"/>
</dbReference>
<evidence type="ECO:0000256" key="9">
    <source>
        <dbReference type="PROSITE-ProRule" id="PRU00169"/>
    </source>
</evidence>
<dbReference type="STRING" id="36087.A0A077ZHX4"/>
<dbReference type="PANTHER" id="PTHR48111:SF40">
    <property type="entry name" value="PHOSPHATE REGULON TRANSCRIPTIONAL REGULATORY PROTEIN PHOB"/>
    <property type="match status" value="1"/>
</dbReference>
<keyword evidence="5" id="KW-0805">Transcription regulation</keyword>